<dbReference type="EMBL" id="JAJATZ010000003">
    <property type="protein sequence ID" value="MCB5199052.1"/>
    <property type="molecule type" value="Genomic_DNA"/>
</dbReference>
<organism evidence="1 2">
    <name type="scientific">Loktanella gaetbuli</name>
    <dbReference type="NCBI Taxonomy" id="2881335"/>
    <lineage>
        <taxon>Bacteria</taxon>
        <taxon>Pseudomonadati</taxon>
        <taxon>Pseudomonadota</taxon>
        <taxon>Alphaproteobacteria</taxon>
        <taxon>Rhodobacterales</taxon>
        <taxon>Roseobacteraceae</taxon>
        <taxon>Loktanella</taxon>
    </lineage>
</organism>
<comment type="caution">
    <text evidence="1">The sequence shown here is derived from an EMBL/GenBank/DDBJ whole genome shotgun (WGS) entry which is preliminary data.</text>
</comment>
<sequence>MFVAAMAARFIKRSKGTIHSIDATTMAIECLRLAGEEFGTEAMSWDADAAAELADEEISYWDESDAGANA</sequence>
<keyword evidence="2" id="KW-1185">Reference proteome</keyword>
<protein>
    <submittedName>
        <fullName evidence="1">Uncharacterized protein</fullName>
    </submittedName>
</protein>
<gene>
    <name evidence="1" type="ORF">LGQ03_07350</name>
</gene>
<dbReference type="RefSeq" id="WP_226747882.1">
    <property type="nucleotide sequence ID" value="NZ_JAJATZ010000003.1"/>
</dbReference>
<name>A0ABS8BTK8_9RHOB</name>
<dbReference type="Proteomes" id="UP001138961">
    <property type="component" value="Unassembled WGS sequence"/>
</dbReference>
<proteinExistence type="predicted"/>
<reference evidence="1" key="1">
    <citation type="submission" date="2021-10" db="EMBL/GenBank/DDBJ databases">
        <title>Loktanella gaetbuli sp. nov., isolated from a tidal flat.</title>
        <authorList>
            <person name="Park S."/>
            <person name="Yoon J.-H."/>
        </authorList>
    </citation>
    <scope>NUCLEOTIDE SEQUENCE</scope>
    <source>
        <strain evidence="1">TSTF-M6</strain>
    </source>
</reference>
<evidence type="ECO:0000313" key="2">
    <source>
        <dbReference type="Proteomes" id="UP001138961"/>
    </source>
</evidence>
<evidence type="ECO:0000313" key="1">
    <source>
        <dbReference type="EMBL" id="MCB5199052.1"/>
    </source>
</evidence>
<accession>A0ABS8BTK8</accession>